<dbReference type="EMBL" id="CACVBY010000033">
    <property type="protein sequence ID" value="CAA7387517.1"/>
    <property type="molecule type" value="Genomic_DNA"/>
</dbReference>
<dbReference type="Proteomes" id="UP000445309">
    <property type="component" value="Unassembled WGS sequence"/>
</dbReference>
<protein>
    <submittedName>
        <fullName evidence="1">Uncharacterized protein</fullName>
    </submittedName>
</protein>
<gene>
    <name evidence="1" type="ORF">CHRY9393_01701</name>
</gene>
<evidence type="ECO:0000313" key="1">
    <source>
        <dbReference type="EMBL" id="CAA7387517.1"/>
    </source>
</evidence>
<reference evidence="1 2" key="1">
    <citation type="submission" date="2020-01" db="EMBL/GenBank/DDBJ databases">
        <authorList>
            <person name="Rodrigo-Torres L."/>
            <person name="Arahal R. D."/>
            <person name="Lucena T."/>
        </authorList>
    </citation>
    <scope>NUCLEOTIDE SEQUENCE [LARGE SCALE GENOMIC DNA]</scope>
    <source>
        <strain evidence="1 2">CECT 9393</strain>
    </source>
</reference>
<evidence type="ECO:0000313" key="2">
    <source>
        <dbReference type="Proteomes" id="UP000445309"/>
    </source>
</evidence>
<dbReference type="AlphaFoldDB" id="A0A6N4XUD1"/>
<keyword evidence="2" id="KW-1185">Reference proteome</keyword>
<organism evidence="1 2">
    <name type="scientific">Chryseobacterium fistulae</name>
    <dbReference type="NCBI Taxonomy" id="2675058"/>
    <lineage>
        <taxon>Bacteria</taxon>
        <taxon>Pseudomonadati</taxon>
        <taxon>Bacteroidota</taxon>
        <taxon>Flavobacteriia</taxon>
        <taxon>Flavobacteriales</taxon>
        <taxon>Weeksellaceae</taxon>
        <taxon>Chryseobacterium group</taxon>
        <taxon>Chryseobacterium</taxon>
    </lineage>
</organism>
<proteinExistence type="predicted"/>
<accession>A0A6N4XUD1</accession>
<name>A0A6N4XUD1_9FLAO</name>
<sequence>MILLGQSMDCGSNRANVVLIAKTDHEKIFHKV</sequence>